<feature type="transmembrane region" description="Helical" evidence="7">
    <location>
        <begin position="156"/>
        <end position="177"/>
    </location>
</feature>
<feature type="transmembrane region" description="Helical" evidence="7">
    <location>
        <begin position="83"/>
        <end position="106"/>
    </location>
</feature>
<dbReference type="Proteomes" id="UP001175147">
    <property type="component" value="Unassembled WGS sequence"/>
</dbReference>
<evidence type="ECO:0000256" key="6">
    <source>
        <dbReference type="ARBA" id="ARBA00023136"/>
    </source>
</evidence>
<keyword evidence="6 7" id="KW-0472">Membrane</keyword>
<feature type="transmembrane region" description="Helical" evidence="7">
    <location>
        <begin position="126"/>
        <end position="144"/>
    </location>
</feature>
<feature type="transmembrane region" description="Helical" evidence="7">
    <location>
        <begin position="47"/>
        <end position="71"/>
    </location>
</feature>
<feature type="transmembrane region" description="Helical" evidence="7">
    <location>
        <begin position="183"/>
        <end position="206"/>
    </location>
</feature>
<sequence length="434" mass="48456">MNIFHLFIKYVSLNILGMIGLSCYILADTFFVARGIGADGLTALNIAIPIYNFINGLGLMIGMGSATKYAILKTQSKDNEANIVFTNALIYVFALYLFFIIIALFFTKDIAYILGARDQILVMTDIYIKVIFIFSAMFMLNNVLLGFVRNDNHPKLAMLAMVMGSLFNIIFDYIFIFPLKMGIFGAVLATGFSPIISMIILSSIFIKKKNTFFIVKPNINLKNIFEIVLLGISFLITEVSSGFVMIAFNIVILNIAGNVGVAAYGIIANIALVIVAIFTGIGQGIQPIISINYSNINNINKIYKYALILSSLVSIIVYIFTLIFADGITSLFNKDNNITLQNIAINGLHIYFTAFIFAGYNIITCVYFSAMDNAKPSFIISMLRGFIFIMPLIFILSYIFDMTGVWLSFPMAEILSSLFSLFYFIKNNKKRFTI</sequence>
<feature type="transmembrane region" description="Helical" evidence="7">
    <location>
        <begin position="406"/>
        <end position="425"/>
    </location>
</feature>
<feature type="transmembrane region" description="Helical" evidence="7">
    <location>
        <begin position="261"/>
        <end position="281"/>
    </location>
</feature>
<keyword evidence="5 7" id="KW-1133">Transmembrane helix</keyword>
<evidence type="ECO:0000256" key="3">
    <source>
        <dbReference type="ARBA" id="ARBA00022475"/>
    </source>
</evidence>
<feature type="transmembrane region" description="Helical" evidence="7">
    <location>
        <begin position="7"/>
        <end position="27"/>
    </location>
</feature>
<dbReference type="PANTHER" id="PTHR43823:SF3">
    <property type="entry name" value="MULTIDRUG EXPORT PROTEIN MEPA"/>
    <property type="match status" value="1"/>
</dbReference>
<proteinExistence type="predicted"/>
<feature type="transmembrane region" description="Helical" evidence="7">
    <location>
        <begin position="348"/>
        <end position="370"/>
    </location>
</feature>
<evidence type="ECO:0000256" key="4">
    <source>
        <dbReference type="ARBA" id="ARBA00022692"/>
    </source>
</evidence>
<gene>
    <name evidence="8" type="ORF">Q5M86_04340</name>
</gene>
<keyword evidence="4 7" id="KW-0812">Transmembrane</keyword>
<accession>A0ABT8YXN8</accession>
<dbReference type="InterPro" id="IPR002528">
    <property type="entry name" value="MATE_fam"/>
</dbReference>
<dbReference type="InterPro" id="IPR051327">
    <property type="entry name" value="MATE_MepA_subfamily"/>
</dbReference>
<evidence type="ECO:0000313" key="9">
    <source>
        <dbReference type="Proteomes" id="UP001175147"/>
    </source>
</evidence>
<evidence type="ECO:0000313" key="8">
    <source>
        <dbReference type="EMBL" id="MDO7019997.1"/>
    </source>
</evidence>
<dbReference type="Pfam" id="PF01554">
    <property type="entry name" value="MatE"/>
    <property type="match status" value="2"/>
</dbReference>
<protein>
    <submittedName>
        <fullName evidence="8">MATE family efflux transporter</fullName>
    </submittedName>
</protein>
<dbReference type="EMBL" id="JAUPBM010000036">
    <property type="protein sequence ID" value="MDO7019997.1"/>
    <property type="molecule type" value="Genomic_DNA"/>
</dbReference>
<evidence type="ECO:0000256" key="5">
    <source>
        <dbReference type="ARBA" id="ARBA00022989"/>
    </source>
</evidence>
<dbReference type="PIRSF" id="PIRSF006603">
    <property type="entry name" value="DinF"/>
    <property type="match status" value="1"/>
</dbReference>
<dbReference type="PANTHER" id="PTHR43823">
    <property type="entry name" value="SPORULATION PROTEIN YKVU"/>
    <property type="match status" value="1"/>
</dbReference>
<reference evidence="8" key="1">
    <citation type="submission" date="2023-07" db="EMBL/GenBank/DDBJ databases">
        <title>Mucosal microbiota of week-old chicken and adult hens.</title>
        <authorList>
            <person name="Volf J."/>
            <person name="Karasova D."/>
            <person name="Crhanova M."/>
            <person name="Faldynova M."/>
            <person name="Prikrylova H."/>
            <person name="Zeman M."/>
            <person name="Babak V."/>
            <person name="Rajova J."/>
            <person name="Rychlik I."/>
        </authorList>
    </citation>
    <scope>NUCLEOTIDE SEQUENCE</scope>
    <source>
        <strain evidence="8">ET902</strain>
    </source>
</reference>
<feature type="transmembrane region" description="Helical" evidence="7">
    <location>
        <begin position="382"/>
        <end position="400"/>
    </location>
</feature>
<keyword evidence="3" id="KW-1003">Cell membrane</keyword>
<keyword evidence="2" id="KW-0813">Transport</keyword>
<feature type="transmembrane region" description="Helical" evidence="7">
    <location>
        <begin position="227"/>
        <end position="255"/>
    </location>
</feature>
<dbReference type="InterPro" id="IPR048279">
    <property type="entry name" value="MdtK-like"/>
</dbReference>
<comment type="subcellular location">
    <subcellularLocation>
        <location evidence="1">Cell membrane</location>
        <topology evidence="1">Multi-pass membrane protein</topology>
    </subcellularLocation>
</comment>
<feature type="transmembrane region" description="Helical" evidence="7">
    <location>
        <begin position="302"/>
        <end position="328"/>
    </location>
</feature>
<name>A0ABT8YXN8_9SPIR</name>
<evidence type="ECO:0000256" key="2">
    <source>
        <dbReference type="ARBA" id="ARBA00022448"/>
    </source>
</evidence>
<organism evidence="8 9">
    <name type="scientific">Brachyspira innocens</name>
    <dbReference type="NCBI Taxonomy" id="13264"/>
    <lineage>
        <taxon>Bacteria</taxon>
        <taxon>Pseudomonadati</taxon>
        <taxon>Spirochaetota</taxon>
        <taxon>Spirochaetia</taxon>
        <taxon>Brachyspirales</taxon>
        <taxon>Brachyspiraceae</taxon>
        <taxon>Brachyspira</taxon>
    </lineage>
</organism>
<evidence type="ECO:0000256" key="1">
    <source>
        <dbReference type="ARBA" id="ARBA00004651"/>
    </source>
</evidence>
<comment type="caution">
    <text evidence="8">The sequence shown here is derived from an EMBL/GenBank/DDBJ whole genome shotgun (WGS) entry which is preliminary data.</text>
</comment>
<dbReference type="RefSeq" id="WP_304384114.1">
    <property type="nucleotide sequence ID" value="NZ_JAUPBL010000002.1"/>
</dbReference>
<evidence type="ECO:0000256" key="7">
    <source>
        <dbReference type="SAM" id="Phobius"/>
    </source>
</evidence>
<keyword evidence="9" id="KW-1185">Reference proteome</keyword>